<dbReference type="InterPro" id="IPR036412">
    <property type="entry name" value="HAD-like_sf"/>
</dbReference>
<dbReference type="GO" id="GO:0004805">
    <property type="term" value="F:trehalose-phosphatase activity"/>
    <property type="evidence" value="ECO:0007669"/>
    <property type="project" value="UniProtKB-EC"/>
</dbReference>
<sequence length="279" mass="30434">MATSRAPLRFAEAVSATVSESAGSGFFFDYDGTLAPIMRDPGAVFPVAGAVARLQVLARLVSKVAIVSARPAAYLRDRFSGAPQLRLFGLYGMQTVEDGRVRTDAEAELWAPVMRRVAEEAARDLPREILIEDKALIVALHYRSAPALRGAVERWSSRKAAELGLREQYGRMVVELRPPVERDKGTVVAREIETLTRAWYFGDDLSDGRAFDALRGREERDPAFMGVRVAVANTETGDELARVADFTVASPEDTPALLDHVISAFPGRPPAVGAGSRHR</sequence>
<dbReference type="RefSeq" id="WP_185072911.1">
    <property type="nucleotide sequence ID" value="NZ_JACHMB010000001.1"/>
</dbReference>
<dbReference type="Pfam" id="PF02358">
    <property type="entry name" value="Trehalose_PPase"/>
    <property type="match status" value="1"/>
</dbReference>
<evidence type="ECO:0000313" key="4">
    <source>
        <dbReference type="EMBL" id="MBB5779629.1"/>
    </source>
</evidence>
<dbReference type="SUPFAM" id="SSF56784">
    <property type="entry name" value="HAD-like"/>
    <property type="match status" value="1"/>
</dbReference>
<dbReference type="EC" id="3.1.3.12" evidence="3"/>
<gene>
    <name evidence="4" type="ORF">HD596_006385</name>
</gene>
<comment type="cofactor">
    <cofactor evidence="3">
        <name>Mg(2+)</name>
        <dbReference type="ChEBI" id="CHEBI:18420"/>
    </cofactor>
</comment>
<dbReference type="PANTHER" id="PTHR43768">
    <property type="entry name" value="TREHALOSE 6-PHOSPHATE PHOSPHATASE"/>
    <property type="match status" value="1"/>
</dbReference>
<comment type="function">
    <text evidence="2 3">Removes the phosphate from trehalose 6-phosphate to produce free trehalose.</text>
</comment>
<dbReference type="PANTHER" id="PTHR43768:SF3">
    <property type="entry name" value="TREHALOSE 6-PHOSPHATE PHOSPHATASE"/>
    <property type="match status" value="1"/>
</dbReference>
<dbReference type="EMBL" id="JACHMB010000001">
    <property type="protein sequence ID" value="MBB5779629.1"/>
    <property type="molecule type" value="Genomic_DNA"/>
</dbReference>
<accession>A0A7W9G9C9</accession>
<evidence type="ECO:0000256" key="2">
    <source>
        <dbReference type="ARBA" id="ARBA00024179"/>
    </source>
</evidence>
<keyword evidence="3" id="KW-0460">Magnesium</keyword>
<name>A0A7W9G9C9_9ACTN</name>
<dbReference type="AlphaFoldDB" id="A0A7W9G9C9"/>
<reference evidence="4 5" key="1">
    <citation type="submission" date="2020-08" db="EMBL/GenBank/DDBJ databases">
        <title>Sequencing the genomes of 1000 actinobacteria strains.</title>
        <authorList>
            <person name="Klenk H.-P."/>
        </authorList>
    </citation>
    <scope>NUCLEOTIDE SEQUENCE [LARGE SCALE GENOMIC DNA]</scope>
    <source>
        <strain evidence="4 5">DSM 45507</strain>
    </source>
</reference>
<dbReference type="InterPro" id="IPR044651">
    <property type="entry name" value="OTSB-like"/>
</dbReference>
<protein>
    <recommendedName>
        <fullName evidence="3">Trehalose 6-phosphate phosphatase</fullName>
        <ecNumber evidence="3">3.1.3.12</ecNumber>
    </recommendedName>
</protein>
<dbReference type="UniPathway" id="UPA00299"/>
<dbReference type="Gene3D" id="3.40.50.1000">
    <property type="entry name" value="HAD superfamily/HAD-like"/>
    <property type="match status" value="1"/>
</dbReference>
<evidence type="ECO:0000256" key="1">
    <source>
        <dbReference type="ARBA" id="ARBA00022801"/>
    </source>
</evidence>
<dbReference type="InterPro" id="IPR003337">
    <property type="entry name" value="Trehalose_PPase"/>
</dbReference>
<dbReference type="GO" id="GO:0046872">
    <property type="term" value="F:metal ion binding"/>
    <property type="evidence" value="ECO:0007669"/>
    <property type="project" value="UniProtKB-KW"/>
</dbReference>
<dbReference type="InterPro" id="IPR023214">
    <property type="entry name" value="HAD_sf"/>
</dbReference>
<proteinExistence type="inferred from homology"/>
<comment type="caution">
    <text evidence="4">The sequence shown here is derived from an EMBL/GenBank/DDBJ whole genome shotgun (WGS) entry which is preliminary data.</text>
</comment>
<evidence type="ECO:0000313" key="5">
    <source>
        <dbReference type="Proteomes" id="UP000579153"/>
    </source>
</evidence>
<dbReference type="NCBIfam" id="TIGR00685">
    <property type="entry name" value="T6PP"/>
    <property type="match status" value="1"/>
</dbReference>
<keyword evidence="3" id="KW-0479">Metal-binding</keyword>
<comment type="similarity">
    <text evidence="3">Belongs to the trehalose phosphatase family.</text>
</comment>
<dbReference type="Proteomes" id="UP000579153">
    <property type="component" value="Unassembled WGS sequence"/>
</dbReference>
<keyword evidence="5" id="KW-1185">Reference proteome</keyword>
<dbReference type="GO" id="GO:0005992">
    <property type="term" value="P:trehalose biosynthetic process"/>
    <property type="evidence" value="ECO:0007669"/>
    <property type="project" value="UniProtKB-UniPathway"/>
</dbReference>
<comment type="pathway">
    <text evidence="3">Glycan biosynthesis; trehalose biosynthesis.</text>
</comment>
<dbReference type="Gene3D" id="3.30.70.1020">
    <property type="entry name" value="Trehalose-6-phosphate phosphatase related protein, domain 2"/>
    <property type="match status" value="1"/>
</dbReference>
<comment type="catalytic activity">
    <reaction evidence="3">
        <text>alpha,alpha-trehalose 6-phosphate + H2O = alpha,alpha-trehalose + phosphate</text>
        <dbReference type="Rhea" id="RHEA:23420"/>
        <dbReference type="ChEBI" id="CHEBI:15377"/>
        <dbReference type="ChEBI" id="CHEBI:16551"/>
        <dbReference type="ChEBI" id="CHEBI:43474"/>
        <dbReference type="ChEBI" id="CHEBI:58429"/>
        <dbReference type="EC" id="3.1.3.12"/>
    </reaction>
</comment>
<organism evidence="4 5">
    <name type="scientific">Nonomuraea jabiensis</name>
    <dbReference type="NCBI Taxonomy" id="882448"/>
    <lineage>
        <taxon>Bacteria</taxon>
        <taxon>Bacillati</taxon>
        <taxon>Actinomycetota</taxon>
        <taxon>Actinomycetes</taxon>
        <taxon>Streptosporangiales</taxon>
        <taxon>Streptosporangiaceae</taxon>
        <taxon>Nonomuraea</taxon>
    </lineage>
</organism>
<keyword evidence="1 3" id="KW-0378">Hydrolase</keyword>
<evidence type="ECO:0000256" key="3">
    <source>
        <dbReference type="RuleBase" id="RU361117"/>
    </source>
</evidence>